<sequence length="167" mass="18736">MRGEISSLSQVVDSLLTSMKKLEQQDAGKTGHVVHGPARRKPDSSWARMTCRRPRASIGTTWCPSGEWTNALLRGLRGMPSIDPTTFKDLILRPSYTEIKHTLNGPNSIFKSIVRMKMIQLRMSGVMEVKLGHLNMDYALSEHSRALCGVWSGFEEPFDDDDATDEE</sequence>
<proteinExistence type="predicted"/>
<evidence type="ECO:0000313" key="1">
    <source>
        <dbReference type="EMBL" id="MCD7469082.1"/>
    </source>
</evidence>
<name>A0ABS8TEY4_DATST</name>
<evidence type="ECO:0000313" key="2">
    <source>
        <dbReference type="Proteomes" id="UP000823775"/>
    </source>
</evidence>
<comment type="caution">
    <text evidence="1">The sequence shown here is derived from an EMBL/GenBank/DDBJ whole genome shotgun (WGS) entry which is preliminary data.</text>
</comment>
<protein>
    <submittedName>
        <fullName evidence="1">Uncharacterized protein</fullName>
    </submittedName>
</protein>
<dbReference type="Proteomes" id="UP000823775">
    <property type="component" value="Unassembled WGS sequence"/>
</dbReference>
<dbReference type="EMBL" id="JACEIK010001401">
    <property type="protein sequence ID" value="MCD7469082.1"/>
    <property type="molecule type" value="Genomic_DNA"/>
</dbReference>
<accession>A0ABS8TEY4</accession>
<organism evidence="1 2">
    <name type="scientific">Datura stramonium</name>
    <name type="common">Jimsonweed</name>
    <name type="synonym">Common thornapple</name>
    <dbReference type="NCBI Taxonomy" id="4076"/>
    <lineage>
        <taxon>Eukaryota</taxon>
        <taxon>Viridiplantae</taxon>
        <taxon>Streptophyta</taxon>
        <taxon>Embryophyta</taxon>
        <taxon>Tracheophyta</taxon>
        <taxon>Spermatophyta</taxon>
        <taxon>Magnoliopsida</taxon>
        <taxon>eudicotyledons</taxon>
        <taxon>Gunneridae</taxon>
        <taxon>Pentapetalae</taxon>
        <taxon>asterids</taxon>
        <taxon>lamiids</taxon>
        <taxon>Solanales</taxon>
        <taxon>Solanaceae</taxon>
        <taxon>Solanoideae</taxon>
        <taxon>Datureae</taxon>
        <taxon>Datura</taxon>
    </lineage>
</organism>
<keyword evidence="2" id="KW-1185">Reference proteome</keyword>
<reference evidence="1 2" key="1">
    <citation type="journal article" date="2021" name="BMC Genomics">
        <title>Datura genome reveals duplications of psychoactive alkaloid biosynthetic genes and high mutation rate following tissue culture.</title>
        <authorList>
            <person name="Rajewski A."/>
            <person name="Carter-House D."/>
            <person name="Stajich J."/>
            <person name="Litt A."/>
        </authorList>
    </citation>
    <scope>NUCLEOTIDE SEQUENCE [LARGE SCALE GENOMIC DNA]</scope>
    <source>
        <strain evidence="1">AR-01</strain>
    </source>
</reference>
<gene>
    <name evidence="1" type="ORF">HAX54_007863</name>
</gene>